<comment type="subcellular location">
    <subcellularLocation>
        <location evidence="1">Membrane</location>
        <topology evidence="1">Multi-pass membrane protein</topology>
    </subcellularLocation>
</comment>
<dbReference type="GO" id="GO:0005886">
    <property type="term" value="C:plasma membrane"/>
    <property type="evidence" value="ECO:0007669"/>
    <property type="project" value="TreeGrafter"/>
</dbReference>
<evidence type="ECO:0000256" key="6">
    <source>
        <dbReference type="ARBA" id="ARBA00022979"/>
    </source>
</evidence>
<protein>
    <submittedName>
        <fullName evidence="15">High-affinity choline transporter 1</fullName>
    </submittedName>
</protein>
<keyword evidence="10 14" id="KW-0472">Membrane</keyword>
<dbReference type="AlphaFoldDB" id="A0A4Z2E1L9"/>
<dbReference type="GO" id="GO:0008292">
    <property type="term" value="P:acetylcholine biosynthetic process"/>
    <property type="evidence" value="ECO:0007669"/>
    <property type="project" value="TreeGrafter"/>
</dbReference>
<sequence length="168" mass="17990">MWTDSTSSCVSLHQSIGDLGFQDFHQRTLSASSSSTAKLRCYAAAFLIPTFGIPPALIGAVAASTDWNLTSYGSPSPFERGQTGLILPLCLQHLTPPYISVVGIGAVAAAVMSSTDSALLSAASIFSSNIYKKILRTKVGKSNSIQLIITFIPSVYLISLLYVFYRLF</sequence>
<dbReference type="InterPro" id="IPR001734">
    <property type="entry name" value="Na/solute_symporter"/>
</dbReference>
<dbReference type="InterPro" id="IPR038377">
    <property type="entry name" value="Na/Glc_symporter_sf"/>
</dbReference>
<keyword evidence="3" id="KW-0813">Transport</keyword>
<evidence type="ECO:0000256" key="10">
    <source>
        <dbReference type="ARBA" id="ARBA00023136"/>
    </source>
</evidence>
<evidence type="ECO:0000313" key="16">
    <source>
        <dbReference type="Proteomes" id="UP000314294"/>
    </source>
</evidence>
<keyword evidence="6" id="KW-0530">Neurotransmitter biosynthesis</keyword>
<evidence type="ECO:0000256" key="7">
    <source>
        <dbReference type="ARBA" id="ARBA00022989"/>
    </source>
</evidence>
<evidence type="ECO:0000256" key="3">
    <source>
        <dbReference type="ARBA" id="ARBA00022448"/>
    </source>
</evidence>
<comment type="caution">
    <text evidence="15">The sequence shown here is derived from an EMBL/GenBank/DDBJ whole genome shotgun (WGS) entry which is preliminary data.</text>
</comment>
<dbReference type="OrthoDB" id="546820at2759"/>
<name>A0A4Z2E1L9_9TELE</name>
<accession>A0A4Z2E1L9</accession>
<keyword evidence="11" id="KW-0325">Glycoprotein</keyword>
<dbReference type="EMBL" id="SRLO01021575">
    <property type="protein sequence ID" value="TNN22643.1"/>
    <property type="molecule type" value="Genomic_DNA"/>
</dbReference>
<keyword evidence="5" id="KW-0769">Symport</keyword>
<evidence type="ECO:0000256" key="13">
    <source>
        <dbReference type="RuleBase" id="RU362091"/>
    </source>
</evidence>
<evidence type="ECO:0000256" key="4">
    <source>
        <dbReference type="ARBA" id="ARBA00022692"/>
    </source>
</evidence>
<dbReference type="PROSITE" id="PS50283">
    <property type="entry name" value="NA_SOLUT_SYMP_3"/>
    <property type="match status" value="1"/>
</dbReference>
<evidence type="ECO:0000256" key="5">
    <source>
        <dbReference type="ARBA" id="ARBA00022847"/>
    </source>
</evidence>
<keyword evidence="12" id="KW-0739">Sodium transport</keyword>
<feature type="transmembrane region" description="Helical" evidence="14">
    <location>
        <begin position="41"/>
        <end position="63"/>
    </location>
</feature>
<feature type="transmembrane region" description="Helical" evidence="14">
    <location>
        <begin position="147"/>
        <end position="165"/>
    </location>
</feature>
<proteinExistence type="inferred from homology"/>
<evidence type="ECO:0000256" key="8">
    <source>
        <dbReference type="ARBA" id="ARBA00023053"/>
    </source>
</evidence>
<evidence type="ECO:0000256" key="2">
    <source>
        <dbReference type="ARBA" id="ARBA00006434"/>
    </source>
</evidence>
<dbReference type="GO" id="GO:0005307">
    <property type="term" value="F:choline:sodium symporter activity"/>
    <property type="evidence" value="ECO:0007669"/>
    <property type="project" value="TreeGrafter"/>
</dbReference>
<evidence type="ECO:0000256" key="11">
    <source>
        <dbReference type="ARBA" id="ARBA00023180"/>
    </source>
</evidence>
<feature type="transmembrane region" description="Helical" evidence="14">
    <location>
        <begin position="98"/>
        <end position="126"/>
    </location>
</feature>
<evidence type="ECO:0000313" key="15">
    <source>
        <dbReference type="EMBL" id="TNN22643.1"/>
    </source>
</evidence>
<keyword evidence="7 14" id="KW-1133">Transmembrane helix</keyword>
<gene>
    <name evidence="15" type="primary">CHT1_1</name>
    <name evidence="15" type="ORF">EYF80_067243</name>
</gene>
<comment type="similarity">
    <text evidence="2 13">Belongs to the sodium:solute symporter (SSF) (TC 2.A.21) family.</text>
</comment>
<dbReference type="InterPro" id="IPR052244">
    <property type="entry name" value="Choline_transporter"/>
</dbReference>
<dbReference type="Gene3D" id="1.20.1730.10">
    <property type="entry name" value="Sodium/glucose cotransporter"/>
    <property type="match status" value="1"/>
</dbReference>
<organism evidence="15 16">
    <name type="scientific">Liparis tanakae</name>
    <name type="common">Tanaka's snailfish</name>
    <dbReference type="NCBI Taxonomy" id="230148"/>
    <lineage>
        <taxon>Eukaryota</taxon>
        <taxon>Metazoa</taxon>
        <taxon>Chordata</taxon>
        <taxon>Craniata</taxon>
        <taxon>Vertebrata</taxon>
        <taxon>Euteleostomi</taxon>
        <taxon>Actinopterygii</taxon>
        <taxon>Neopterygii</taxon>
        <taxon>Teleostei</taxon>
        <taxon>Neoteleostei</taxon>
        <taxon>Acanthomorphata</taxon>
        <taxon>Eupercaria</taxon>
        <taxon>Perciformes</taxon>
        <taxon>Cottioidei</taxon>
        <taxon>Cottales</taxon>
        <taxon>Liparidae</taxon>
        <taxon>Liparis</taxon>
    </lineage>
</organism>
<keyword evidence="8" id="KW-0915">Sodium</keyword>
<keyword evidence="16" id="KW-1185">Reference proteome</keyword>
<evidence type="ECO:0000256" key="14">
    <source>
        <dbReference type="SAM" id="Phobius"/>
    </source>
</evidence>
<evidence type="ECO:0000256" key="1">
    <source>
        <dbReference type="ARBA" id="ARBA00004141"/>
    </source>
</evidence>
<evidence type="ECO:0000256" key="12">
    <source>
        <dbReference type="ARBA" id="ARBA00023201"/>
    </source>
</evidence>
<keyword evidence="9" id="KW-0406">Ion transport</keyword>
<dbReference type="Pfam" id="PF00474">
    <property type="entry name" value="SSF"/>
    <property type="match status" value="1"/>
</dbReference>
<dbReference type="Proteomes" id="UP000314294">
    <property type="component" value="Unassembled WGS sequence"/>
</dbReference>
<dbReference type="PANTHER" id="PTHR45897">
    <property type="entry name" value="HIGH-AFFINITY CHOLINE TRANSPORTER 1"/>
    <property type="match status" value="1"/>
</dbReference>
<evidence type="ECO:0000256" key="9">
    <source>
        <dbReference type="ARBA" id="ARBA00023065"/>
    </source>
</evidence>
<reference evidence="15 16" key="1">
    <citation type="submission" date="2019-03" db="EMBL/GenBank/DDBJ databases">
        <title>First draft genome of Liparis tanakae, snailfish: a comprehensive survey of snailfish specific genes.</title>
        <authorList>
            <person name="Kim W."/>
            <person name="Song I."/>
            <person name="Jeong J.-H."/>
            <person name="Kim D."/>
            <person name="Kim S."/>
            <person name="Ryu S."/>
            <person name="Song J.Y."/>
            <person name="Lee S.K."/>
        </authorList>
    </citation>
    <scope>NUCLEOTIDE SEQUENCE [LARGE SCALE GENOMIC DNA]</scope>
    <source>
        <tissue evidence="15">Muscle</tissue>
    </source>
</reference>
<dbReference type="PANTHER" id="PTHR45897:SF5">
    <property type="entry name" value="HIGH AFFINITY CHOLINE TRANSPORTER 1"/>
    <property type="match status" value="1"/>
</dbReference>
<keyword evidence="4 14" id="KW-0812">Transmembrane</keyword>